<dbReference type="AlphaFoldDB" id="S7PQX2"/>
<dbReference type="KEGG" id="gtr:GLOTRDRAFT_134518"/>
<evidence type="ECO:0000313" key="3">
    <source>
        <dbReference type="Proteomes" id="UP000030669"/>
    </source>
</evidence>
<evidence type="ECO:0000256" key="1">
    <source>
        <dbReference type="SAM" id="MobiDB-lite"/>
    </source>
</evidence>
<protein>
    <submittedName>
        <fullName evidence="2">Uncharacterized protein</fullName>
    </submittedName>
</protein>
<dbReference type="RefSeq" id="XP_007871676.1">
    <property type="nucleotide sequence ID" value="XM_007873485.1"/>
</dbReference>
<dbReference type="HOGENOM" id="CLU_2979290_0_0_1"/>
<proteinExistence type="predicted"/>
<feature type="compositionally biased region" description="Low complexity" evidence="1">
    <location>
        <begin position="47"/>
        <end position="58"/>
    </location>
</feature>
<reference evidence="2 3" key="1">
    <citation type="journal article" date="2012" name="Science">
        <title>The Paleozoic origin of enzymatic lignin decomposition reconstructed from 31 fungal genomes.</title>
        <authorList>
            <person name="Floudas D."/>
            <person name="Binder M."/>
            <person name="Riley R."/>
            <person name="Barry K."/>
            <person name="Blanchette R.A."/>
            <person name="Henrissat B."/>
            <person name="Martinez A.T."/>
            <person name="Otillar R."/>
            <person name="Spatafora J.W."/>
            <person name="Yadav J.S."/>
            <person name="Aerts A."/>
            <person name="Benoit I."/>
            <person name="Boyd A."/>
            <person name="Carlson A."/>
            <person name="Copeland A."/>
            <person name="Coutinho P.M."/>
            <person name="de Vries R.P."/>
            <person name="Ferreira P."/>
            <person name="Findley K."/>
            <person name="Foster B."/>
            <person name="Gaskell J."/>
            <person name="Glotzer D."/>
            <person name="Gorecki P."/>
            <person name="Heitman J."/>
            <person name="Hesse C."/>
            <person name="Hori C."/>
            <person name="Igarashi K."/>
            <person name="Jurgens J.A."/>
            <person name="Kallen N."/>
            <person name="Kersten P."/>
            <person name="Kohler A."/>
            <person name="Kuees U."/>
            <person name="Kumar T.K.A."/>
            <person name="Kuo A."/>
            <person name="LaButti K."/>
            <person name="Larrondo L.F."/>
            <person name="Lindquist E."/>
            <person name="Ling A."/>
            <person name="Lombard V."/>
            <person name="Lucas S."/>
            <person name="Lundell T."/>
            <person name="Martin R."/>
            <person name="McLaughlin D.J."/>
            <person name="Morgenstern I."/>
            <person name="Morin E."/>
            <person name="Murat C."/>
            <person name="Nagy L.G."/>
            <person name="Nolan M."/>
            <person name="Ohm R.A."/>
            <person name="Patyshakuliyeva A."/>
            <person name="Rokas A."/>
            <person name="Ruiz-Duenas F.J."/>
            <person name="Sabat G."/>
            <person name="Salamov A."/>
            <person name="Samejima M."/>
            <person name="Schmutz J."/>
            <person name="Slot J.C."/>
            <person name="St John F."/>
            <person name="Stenlid J."/>
            <person name="Sun H."/>
            <person name="Sun S."/>
            <person name="Syed K."/>
            <person name="Tsang A."/>
            <person name="Wiebenga A."/>
            <person name="Young D."/>
            <person name="Pisabarro A."/>
            <person name="Eastwood D.C."/>
            <person name="Martin F."/>
            <person name="Cullen D."/>
            <person name="Grigoriev I.V."/>
            <person name="Hibbett D.S."/>
        </authorList>
    </citation>
    <scope>NUCLEOTIDE SEQUENCE [LARGE SCALE GENOMIC DNA]</scope>
    <source>
        <strain evidence="2 3">ATCC 11539</strain>
    </source>
</reference>
<sequence>MPPGIFHAFEYHRADGIRWILGLRMELHPSSMLIVGDDDDRPKAGGDDTPGADAGVVT</sequence>
<dbReference type="GeneID" id="19303069"/>
<name>S7PQX2_GLOTA</name>
<dbReference type="Proteomes" id="UP000030669">
    <property type="component" value="Unassembled WGS sequence"/>
</dbReference>
<dbReference type="EMBL" id="KB469543">
    <property type="protein sequence ID" value="EPQ49868.1"/>
    <property type="molecule type" value="Genomic_DNA"/>
</dbReference>
<gene>
    <name evidence="2" type="ORF">GLOTRDRAFT_134518</name>
</gene>
<keyword evidence="3" id="KW-1185">Reference proteome</keyword>
<feature type="region of interest" description="Disordered" evidence="1">
    <location>
        <begin position="36"/>
        <end position="58"/>
    </location>
</feature>
<accession>S7PQX2</accession>
<organism evidence="2 3">
    <name type="scientific">Gloeophyllum trabeum (strain ATCC 11539 / FP-39264 / Madison 617)</name>
    <name type="common">Brown rot fungus</name>
    <dbReference type="NCBI Taxonomy" id="670483"/>
    <lineage>
        <taxon>Eukaryota</taxon>
        <taxon>Fungi</taxon>
        <taxon>Dikarya</taxon>
        <taxon>Basidiomycota</taxon>
        <taxon>Agaricomycotina</taxon>
        <taxon>Agaricomycetes</taxon>
        <taxon>Gloeophyllales</taxon>
        <taxon>Gloeophyllaceae</taxon>
        <taxon>Gloeophyllum</taxon>
    </lineage>
</organism>
<evidence type="ECO:0000313" key="2">
    <source>
        <dbReference type="EMBL" id="EPQ49868.1"/>
    </source>
</evidence>